<evidence type="ECO:0000259" key="1">
    <source>
        <dbReference type="Pfam" id="PF02169"/>
    </source>
</evidence>
<organism evidence="2 3">
    <name type="scientific">Helicobacter mastomyrinus</name>
    <dbReference type="NCBI Taxonomy" id="287948"/>
    <lineage>
        <taxon>Bacteria</taxon>
        <taxon>Pseudomonadati</taxon>
        <taxon>Campylobacterota</taxon>
        <taxon>Epsilonproteobacteria</taxon>
        <taxon>Campylobacterales</taxon>
        <taxon>Helicobacteraceae</taxon>
        <taxon>Helicobacter</taxon>
    </lineage>
</organism>
<name>A0ABZ3F4W5_9HELI</name>
<reference evidence="2 3" key="1">
    <citation type="submission" date="2024-02" db="EMBL/GenBank/DDBJ databases">
        <title>Genome and pathogenicity analysis of Helicobacter mastomyrinus isolated from mice.</title>
        <authorList>
            <person name="Zhu L."/>
        </authorList>
    </citation>
    <scope>NUCLEOTIDE SEQUENCE [LARGE SCALE GENOMIC DNA]</scope>
    <source>
        <strain evidence="2 3">Hm-17</strain>
    </source>
</reference>
<keyword evidence="2" id="KW-0449">Lipoprotein</keyword>
<dbReference type="Gene3D" id="3.10.28.20">
    <property type="entry name" value="Acetamidase/Formamidase-like domains"/>
    <property type="match status" value="1"/>
</dbReference>
<dbReference type="EMBL" id="CP145316">
    <property type="protein sequence ID" value="XAM18221.1"/>
    <property type="molecule type" value="Genomic_DNA"/>
</dbReference>
<evidence type="ECO:0000313" key="3">
    <source>
        <dbReference type="Proteomes" id="UP001434737"/>
    </source>
</evidence>
<sequence>MLSLRFVCLIAFICIYGGCWASPSKPPLWYGKSTISDQSLIGFGNDKNLDSAKAKALSDIVTQLNVQVSSQFTSTTQRQDFQTSHNASSDVYLDSANINLNDVHYTKSAFENGQFYIQAEITKNALIAQFQKEFDVAYNKLNPANLKKCRILSIKDKTRLAKILNTLHLYADLLQTLGKSSKSLSSFESILNANTPLPLAQLLIETNMPNDKISNDLAKELGYFYRIQNNAAHTLKAKIQISNTSSENAKINILFSILDCSGNPIFNTNVSYEAIDTKDALYVASQRVSIQLYKKIQEWIEE</sequence>
<dbReference type="Proteomes" id="UP001434737">
    <property type="component" value="Chromosome"/>
</dbReference>
<dbReference type="Pfam" id="PF02169">
    <property type="entry name" value="LPP20"/>
    <property type="match status" value="1"/>
</dbReference>
<protein>
    <submittedName>
        <fullName evidence="2">LPP20 family lipoprotein</fullName>
    </submittedName>
</protein>
<dbReference type="RefSeq" id="WP_300447992.1">
    <property type="nucleotide sequence ID" value="NZ_CP145316.1"/>
</dbReference>
<feature type="domain" description="Lipoprotein LPP20-like" evidence="1">
    <location>
        <begin position="27"/>
        <end position="121"/>
    </location>
</feature>
<proteinExistence type="predicted"/>
<gene>
    <name evidence="2" type="ORF">V3I05_00555</name>
</gene>
<accession>A0ABZ3F4W5</accession>
<evidence type="ECO:0000313" key="2">
    <source>
        <dbReference type="EMBL" id="XAM18221.1"/>
    </source>
</evidence>
<dbReference type="InterPro" id="IPR024952">
    <property type="entry name" value="LPP20-like_dom"/>
</dbReference>
<keyword evidence="3" id="KW-1185">Reference proteome</keyword>